<dbReference type="InterPro" id="IPR021858">
    <property type="entry name" value="Fun_TF"/>
</dbReference>
<dbReference type="Pfam" id="PF11951">
    <property type="entry name" value="Fungal_trans_2"/>
    <property type="match status" value="1"/>
</dbReference>
<protein>
    <submittedName>
        <fullName evidence="2">Uncharacterized protein</fullName>
    </submittedName>
</protein>
<sequence length="317" mass="35516">MLDRVLQMLHCWSRVSWLRREGAPQGATAGEVTSRPKKKTVPQTTTKQHVPEVYQTSRKPVHYCLPYGKSSSCLASDPLDDCLLALSHRFHRILPQKSRSDLREIKAKHCQHRGQAIWYLKDKIGNLDKCRTDKTLVGVMMLLFSDAIYYDHFNAALEMIPLRGGVEKLLYSAAHLKALLLYFMTYDLTVVTESSVTRPVSSDHIPLGSDIRSIDVISHMYGDGFFPVLLCPPALLANIIRINHLRLQAFLHPSNESEGKALALLVGRITTFSPENWAVPCAAPGKGITLGHVYRSRSDTVLHIVSALSLQRLCILP</sequence>
<dbReference type="Proteomes" id="UP000465221">
    <property type="component" value="Unassembled WGS sequence"/>
</dbReference>
<reference evidence="2 3" key="1">
    <citation type="submission" date="2020-01" db="EMBL/GenBank/DDBJ databases">
        <title>Draft genome sequence of Aspergillus udagawae IFM 46972.</title>
        <authorList>
            <person name="Takahashi H."/>
            <person name="Yaguchi T."/>
        </authorList>
    </citation>
    <scope>NUCLEOTIDE SEQUENCE [LARGE SCALE GENOMIC DNA]</scope>
    <source>
        <strain evidence="2 3">IFM 46972</strain>
    </source>
</reference>
<gene>
    <name evidence="2" type="ORF">IFM46972_05675</name>
</gene>
<evidence type="ECO:0000313" key="3">
    <source>
        <dbReference type="Proteomes" id="UP000465221"/>
    </source>
</evidence>
<dbReference type="EMBL" id="BLKC01000035">
    <property type="protein sequence ID" value="GFF38806.1"/>
    <property type="molecule type" value="Genomic_DNA"/>
</dbReference>
<comment type="caution">
    <text evidence="2">The sequence shown here is derived from an EMBL/GenBank/DDBJ whole genome shotgun (WGS) entry which is preliminary data.</text>
</comment>
<name>A0A8H3NSV3_9EURO</name>
<proteinExistence type="predicted"/>
<accession>A0A8H3NSV3</accession>
<evidence type="ECO:0000256" key="1">
    <source>
        <dbReference type="SAM" id="MobiDB-lite"/>
    </source>
</evidence>
<feature type="region of interest" description="Disordered" evidence="1">
    <location>
        <begin position="24"/>
        <end position="49"/>
    </location>
</feature>
<evidence type="ECO:0000313" key="2">
    <source>
        <dbReference type="EMBL" id="GFF38806.1"/>
    </source>
</evidence>
<organism evidence="2 3">
    <name type="scientific">Aspergillus udagawae</name>
    <dbReference type="NCBI Taxonomy" id="91492"/>
    <lineage>
        <taxon>Eukaryota</taxon>
        <taxon>Fungi</taxon>
        <taxon>Dikarya</taxon>
        <taxon>Ascomycota</taxon>
        <taxon>Pezizomycotina</taxon>
        <taxon>Eurotiomycetes</taxon>
        <taxon>Eurotiomycetidae</taxon>
        <taxon>Eurotiales</taxon>
        <taxon>Aspergillaceae</taxon>
        <taxon>Aspergillus</taxon>
        <taxon>Aspergillus subgen. Fumigati</taxon>
    </lineage>
</organism>
<dbReference type="AlphaFoldDB" id="A0A8H3NSV3"/>